<dbReference type="GO" id="GO:0003700">
    <property type="term" value="F:DNA-binding transcription factor activity"/>
    <property type="evidence" value="ECO:0007669"/>
    <property type="project" value="TreeGrafter"/>
</dbReference>
<dbReference type="SUPFAM" id="SSF48498">
    <property type="entry name" value="Tetracyclin repressor-like, C-terminal domain"/>
    <property type="match status" value="1"/>
</dbReference>
<comment type="caution">
    <text evidence="8">The sequence shown here is derived from an EMBL/GenBank/DDBJ whole genome shotgun (WGS) entry which is preliminary data.</text>
</comment>
<evidence type="ECO:0000313" key="8">
    <source>
        <dbReference type="EMBL" id="TVZ03003.1"/>
    </source>
</evidence>
<dbReference type="EMBL" id="RPFW01000004">
    <property type="protein sequence ID" value="TVZ03003.1"/>
    <property type="molecule type" value="Genomic_DNA"/>
</dbReference>
<dbReference type="OrthoDB" id="5243387at2"/>
<evidence type="ECO:0000256" key="4">
    <source>
        <dbReference type="ARBA" id="ARBA00023163"/>
    </source>
</evidence>
<proteinExistence type="predicted"/>
<dbReference type="InterPro" id="IPR050109">
    <property type="entry name" value="HTH-type_TetR-like_transc_reg"/>
</dbReference>
<sequence>MAQGPVDGQAGTDRREQLLRSALEVIVARGYADTRIADVAEHAGTSPALVIYYFKTRDQLLTEALRYSEDKWYAAGTQRLDTIGSAVGRLTELIAMTCLPDTDPAARTEWLLWLDLWALSPRNPGVAAVRRKFDERWRQSISSTVLAGQESGEFDAAIDADEFAVTLSALLDGMAVQIALEDPDIPPNRAYDLAMRYAAGQLGFSWDSSAGGRQKREPRPQAKRGKS</sequence>
<dbReference type="PANTHER" id="PTHR30055">
    <property type="entry name" value="HTH-TYPE TRANSCRIPTIONAL REGULATOR RUTR"/>
    <property type="match status" value="1"/>
</dbReference>
<keyword evidence="9" id="KW-1185">Reference proteome</keyword>
<evidence type="ECO:0000256" key="1">
    <source>
        <dbReference type="ARBA" id="ARBA00022491"/>
    </source>
</evidence>
<dbReference type="AlphaFoldDB" id="A0A6P2C0N1"/>
<gene>
    <name evidence="8" type="ORF">EAS64_21300</name>
</gene>
<dbReference type="InterPro" id="IPR009057">
    <property type="entry name" value="Homeodomain-like_sf"/>
</dbReference>
<dbReference type="InterPro" id="IPR001647">
    <property type="entry name" value="HTH_TetR"/>
</dbReference>
<evidence type="ECO:0000256" key="5">
    <source>
        <dbReference type="PROSITE-ProRule" id="PRU00335"/>
    </source>
</evidence>
<dbReference type="Pfam" id="PF00440">
    <property type="entry name" value="TetR_N"/>
    <property type="match status" value="1"/>
</dbReference>
<dbReference type="PANTHER" id="PTHR30055:SF238">
    <property type="entry name" value="MYCOFACTOCIN BIOSYNTHESIS TRANSCRIPTIONAL REGULATOR MFTR-RELATED"/>
    <property type="match status" value="1"/>
</dbReference>
<keyword evidence="4" id="KW-0804">Transcription</keyword>
<dbReference type="InterPro" id="IPR036271">
    <property type="entry name" value="Tet_transcr_reg_TetR-rel_C_sf"/>
</dbReference>
<evidence type="ECO:0000259" key="7">
    <source>
        <dbReference type="PROSITE" id="PS50977"/>
    </source>
</evidence>
<name>A0A6P2C0N1_9ACTN</name>
<feature type="DNA-binding region" description="H-T-H motif" evidence="5">
    <location>
        <begin position="35"/>
        <end position="54"/>
    </location>
</feature>
<evidence type="ECO:0000256" key="3">
    <source>
        <dbReference type="ARBA" id="ARBA00023125"/>
    </source>
</evidence>
<reference evidence="8 9" key="1">
    <citation type="submission" date="2018-11" db="EMBL/GenBank/DDBJ databases">
        <title>Trebonia kvetii gen.nov., sp.nov., a novel acidophilic actinobacterium, and proposal of the new actinobacterial family Treboniaceae fam. nov.</title>
        <authorList>
            <person name="Rapoport D."/>
            <person name="Sagova-Mareckova M."/>
            <person name="Sedlacek I."/>
            <person name="Provaznik J."/>
            <person name="Kralova S."/>
            <person name="Pavlinic D."/>
            <person name="Benes V."/>
            <person name="Kopecky J."/>
        </authorList>
    </citation>
    <scope>NUCLEOTIDE SEQUENCE [LARGE SCALE GENOMIC DNA]</scope>
    <source>
        <strain evidence="8 9">15Tr583</strain>
    </source>
</reference>
<dbReference type="SUPFAM" id="SSF46689">
    <property type="entry name" value="Homeodomain-like"/>
    <property type="match status" value="1"/>
</dbReference>
<dbReference type="Proteomes" id="UP000460272">
    <property type="component" value="Unassembled WGS sequence"/>
</dbReference>
<evidence type="ECO:0000256" key="6">
    <source>
        <dbReference type="SAM" id="MobiDB-lite"/>
    </source>
</evidence>
<evidence type="ECO:0000313" key="9">
    <source>
        <dbReference type="Proteomes" id="UP000460272"/>
    </source>
</evidence>
<keyword evidence="3 5" id="KW-0238">DNA-binding</keyword>
<keyword evidence="1" id="KW-0678">Repressor</keyword>
<keyword evidence="2" id="KW-0805">Transcription regulation</keyword>
<protein>
    <submittedName>
        <fullName evidence="8">TetR family transcriptional regulator</fullName>
    </submittedName>
</protein>
<feature type="domain" description="HTH tetR-type" evidence="7">
    <location>
        <begin position="12"/>
        <end position="72"/>
    </location>
</feature>
<dbReference type="InterPro" id="IPR039538">
    <property type="entry name" value="BetI_C"/>
</dbReference>
<dbReference type="Gene3D" id="1.10.357.10">
    <property type="entry name" value="Tetracycline Repressor, domain 2"/>
    <property type="match status" value="1"/>
</dbReference>
<dbReference type="PROSITE" id="PS50977">
    <property type="entry name" value="HTH_TETR_2"/>
    <property type="match status" value="1"/>
</dbReference>
<dbReference type="Pfam" id="PF13977">
    <property type="entry name" value="TetR_C_6"/>
    <property type="match status" value="1"/>
</dbReference>
<evidence type="ECO:0000256" key="2">
    <source>
        <dbReference type="ARBA" id="ARBA00023015"/>
    </source>
</evidence>
<dbReference type="RefSeq" id="WP_145855347.1">
    <property type="nucleotide sequence ID" value="NZ_RPFW01000004.1"/>
</dbReference>
<organism evidence="8 9">
    <name type="scientific">Trebonia kvetii</name>
    <dbReference type="NCBI Taxonomy" id="2480626"/>
    <lineage>
        <taxon>Bacteria</taxon>
        <taxon>Bacillati</taxon>
        <taxon>Actinomycetota</taxon>
        <taxon>Actinomycetes</taxon>
        <taxon>Streptosporangiales</taxon>
        <taxon>Treboniaceae</taxon>
        <taxon>Trebonia</taxon>
    </lineage>
</organism>
<dbReference type="PRINTS" id="PR00455">
    <property type="entry name" value="HTHTETR"/>
</dbReference>
<accession>A0A6P2C0N1</accession>
<dbReference type="GO" id="GO:0000976">
    <property type="term" value="F:transcription cis-regulatory region binding"/>
    <property type="evidence" value="ECO:0007669"/>
    <property type="project" value="TreeGrafter"/>
</dbReference>
<feature type="region of interest" description="Disordered" evidence="6">
    <location>
        <begin position="205"/>
        <end position="227"/>
    </location>
</feature>